<dbReference type="InterPro" id="IPR050426">
    <property type="entry name" value="Glycosyltransferase_28"/>
</dbReference>
<feature type="domain" description="Glycosyltransferase family 28 N-terminal" evidence="1">
    <location>
        <begin position="5"/>
        <end position="136"/>
    </location>
</feature>
<dbReference type="InterPro" id="IPR010610">
    <property type="entry name" value="EryCIII-like_C"/>
</dbReference>
<feature type="domain" description="Erythromycin biosynthesis protein CIII-like C-terminal" evidence="2">
    <location>
        <begin position="310"/>
        <end position="406"/>
    </location>
</feature>
<accession>A0ABS5Y267</accession>
<dbReference type="PANTHER" id="PTHR48050:SF13">
    <property type="entry name" value="STEROL 3-BETA-GLUCOSYLTRANSFERASE UGT80A2"/>
    <property type="match status" value="1"/>
</dbReference>
<keyword evidence="4" id="KW-1185">Reference proteome</keyword>
<name>A0ABS5Y267_9CYAN</name>
<dbReference type="EMBL" id="JADOER010000004">
    <property type="protein sequence ID" value="MBT9311916.1"/>
    <property type="molecule type" value="Genomic_DNA"/>
</dbReference>
<protein>
    <submittedName>
        <fullName evidence="3">Glycosyltransferase family 1 protein</fullName>
    </submittedName>
</protein>
<dbReference type="Pfam" id="PF06722">
    <property type="entry name" value="EryCIII-like_C"/>
    <property type="match status" value="1"/>
</dbReference>
<dbReference type="PANTHER" id="PTHR48050">
    <property type="entry name" value="STEROL 3-BETA-GLUCOSYLTRANSFERASE"/>
    <property type="match status" value="1"/>
</dbReference>
<reference evidence="3 4" key="1">
    <citation type="journal article" date="2021" name="Mar. Drugs">
        <title>Genome Reduction and Secondary Metabolism of the Marine Sponge-Associated Cyanobacterium Leptothoe.</title>
        <authorList>
            <person name="Konstantinou D."/>
            <person name="Popin R.V."/>
            <person name="Fewer D.P."/>
            <person name="Sivonen K."/>
            <person name="Gkelis S."/>
        </authorList>
    </citation>
    <scope>NUCLEOTIDE SEQUENCE [LARGE SCALE GENOMIC DNA]</scope>
    <source>
        <strain evidence="3 4">TAU-MAC 1615</strain>
    </source>
</reference>
<evidence type="ECO:0000259" key="2">
    <source>
        <dbReference type="Pfam" id="PF06722"/>
    </source>
</evidence>
<evidence type="ECO:0000313" key="4">
    <source>
        <dbReference type="Proteomes" id="UP001196661"/>
    </source>
</evidence>
<comment type="caution">
    <text evidence="3">The sequence shown here is derived from an EMBL/GenBank/DDBJ whole genome shotgun (WGS) entry which is preliminary data.</text>
</comment>
<dbReference type="Gene3D" id="3.40.50.2000">
    <property type="entry name" value="Glycogen Phosphorylase B"/>
    <property type="match status" value="2"/>
</dbReference>
<dbReference type="CDD" id="cd03784">
    <property type="entry name" value="GT1_Gtf-like"/>
    <property type="match status" value="1"/>
</dbReference>
<organism evidence="3 4">
    <name type="scientific">Leptothoe kymatousa TAU-MAC 1615</name>
    <dbReference type="NCBI Taxonomy" id="2364775"/>
    <lineage>
        <taxon>Bacteria</taxon>
        <taxon>Bacillati</taxon>
        <taxon>Cyanobacteriota</taxon>
        <taxon>Cyanophyceae</taxon>
        <taxon>Nodosilineales</taxon>
        <taxon>Cymatolegaceae</taxon>
        <taxon>Leptothoe</taxon>
        <taxon>Leptothoe kymatousa</taxon>
    </lineage>
</organism>
<proteinExistence type="predicted"/>
<dbReference type="InterPro" id="IPR002213">
    <property type="entry name" value="UDP_glucos_trans"/>
</dbReference>
<sequence>MKFDFAVVAVGSTGDIRPLAAIAKGLQKAGYSIRFISHENFRSLAEDLDLPFFPIAGDYRKFLQSPAGIKVIKGEVPPWDEPPQIKKERTRQLEQTLAAAEGARAVIVGPLSMWASNITERLGLPIIVASYFPLQRTVYFPILQFGKGVDLTLNPVKKWANGASYSLVSMLKRLSDRKTINSFRQSIGLKNRPIVQRYDPEVAKMVLILNQYSECVVPSPPDWENAQYQVETVGYCFLDDDRQYEPPQSLVDFINRDQRPVISLGFGSMPIGKPAETYELISEAIGKAQVRCVFIPGWNDDQGSELFAQNSDIYLENQAPYRWLFPRMNAVVHHCGAGTAAASIRAGVPVVPVPFFGDQPAWGERLYELGMAAEPIAAKVLSAERLAMAIGQVVGSEEMVKRAKVLSGDVNGEDGVGRAVKSIDRFLGTCG</sequence>
<evidence type="ECO:0000259" key="1">
    <source>
        <dbReference type="Pfam" id="PF03033"/>
    </source>
</evidence>
<dbReference type="Proteomes" id="UP001196661">
    <property type="component" value="Unassembled WGS sequence"/>
</dbReference>
<dbReference type="Pfam" id="PF03033">
    <property type="entry name" value="Glyco_transf_28"/>
    <property type="match status" value="1"/>
</dbReference>
<dbReference type="SUPFAM" id="SSF53756">
    <property type="entry name" value="UDP-Glycosyltransferase/glycogen phosphorylase"/>
    <property type="match status" value="1"/>
</dbReference>
<gene>
    <name evidence="3" type="ORF">IXB28_06835</name>
</gene>
<evidence type="ECO:0000313" key="3">
    <source>
        <dbReference type="EMBL" id="MBT9311916.1"/>
    </source>
</evidence>
<dbReference type="RefSeq" id="WP_215617770.1">
    <property type="nucleotide sequence ID" value="NZ_JADOER010000004.1"/>
</dbReference>
<dbReference type="InterPro" id="IPR004276">
    <property type="entry name" value="GlycoTrans_28_N"/>
</dbReference>